<dbReference type="Pfam" id="PF16124">
    <property type="entry name" value="RecQ_Zn_bind"/>
    <property type="match status" value="1"/>
</dbReference>
<comment type="similarity">
    <text evidence="1 9">Belongs to the helicase family. RecQ subfamily.</text>
</comment>
<dbReference type="PROSITE" id="PS00690">
    <property type="entry name" value="DEAH_ATP_HELICASE"/>
    <property type="match status" value="1"/>
</dbReference>
<dbReference type="GO" id="GO:0043138">
    <property type="term" value="F:3'-5' DNA helicase activity"/>
    <property type="evidence" value="ECO:0007669"/>
    <property type="project" value="UniProtKB-EC"/>
</dbReference>
<evidence type="ECO:0000256" key="10">
    <source>
        <dbReference type="SAM" id="MobiDB-lite"/>
    </source>
</evidence>
<dbReference type="PANTHER" id="PTHR13710:SF152">
    <property type="entry name" value="ATP-DEPENDENT DNA HELICASE Q5"/>
    <property type="match status" value="1"/>
</dbReference>
<keyword evidence="7 9" id="KW-0539">Nucleus</keyword>
<dbReference type="CDD" id="cd18794">
    <property type="entry name" value="SF2_C_RecQ"/>
    <property type="match status" value="1"/>
</dbReference>
<reference evidence="14" key="2">
    <citation type="submission" date="2015-01" db="EMBL/GenBank/DDBJ databases">
        <title>Evolutionary Origins and Diversification of the Mycorrhizal Mutualists.</title>
        <authorList>
            <consortium name="DOE Joint Genome Institute"/>
            <consortium name="Mycorrhizal Genomics Consortium"/>
            <person name="Kohler A."/>
            <person name="Kuo A."/>
            <person name="Nagy L.G."/>
            <person name="Floudas D."/>
            <person name="Copeland A."/>
            <person name="Barry K.W."/>
            <person name="Cichocki N."/>
            <person name="Veneault-Fourrey C."/>
            <person name="LaButti K."/>
            <person name="Lindquist E.A."/>
            <person name="Lipzen A."/>
            <person name="Lundell T."/>
            <person name="Morin E."/>
            <person name="Murat C."/>
            <person name="Riley R."/>
            <person name="Ohm R."/>
            <person name="Sun H."/>
            <person name="Tunlid A."/>
            <person name="Henrissat B."/>
            <person name="Grigoriev I.V."/>
            <person name="Hibbett D.S."/>
            <person name="Martin F."/>
        </authorList>
    </citation>
    <scope>NUCLEOTIDE SEQUENCE [LARGE SCALE GENOMIC DNA]</scope>
    <source>
        <strain evidence="14">Foug A</strain>
    </source>
</reference>
<comment type="catalytic activity">
    <reaction evidence="8 9">
        <text>Couples ATP hydrolysis with the unwinding of duplex DNA by translocating in the 3'-5' direction.</text>
        <dbReference type="EC" id="5.6.2.4"/>
    </reaction>
</comment>
<dbReference type="Pfam" id="PF00271">
    <property type="entry name" value="Helicase_C"/>
    <property type="match status" value="1"/>
</dbReference>
<dbReference type="InterPro" id="IPR011545">
    <property type="entry name" value="DEAD/DEAH_box_helicase_dom"/>
</dbReference>
<dbReference type="SMART" id="SM00487">
    <property type="entry name" value="DEXDc"/>
    <property type="match status" value="1"/>
</dbReference>
<evidence type="ECO:0000259" key="12">
    <source>
        <dbReference type="PROSITE" id="PS51194"/>
    </source>
</evidence>
<accession>A0A0C3DFF6</accession>
<dbReference type="Pfam" id="PF00270">
    <property type="entry name" value="DEAD"/>
    <property type="match status" value="1"/>
</dbReference>
<dbReference type="AlphaFoldDB" id="A0A0C3DFF6"/>
<reference evidence="13 14" key="1">
    <citation type="submission" date="2014-04" db="EMBL/GenBank/DDBJ databases">
        <authorList>
            <consortium name="DOE Joint Genome Institute"/>
            <person name="Kuo A."/>
            <person name="Kohler A."/>
            <person name="Nagy L.G."/>
            <person name="Floudas D."/>
            <person name="Copeland A."/>
            <person name="Barry K.W."/>
            <person name="Cichocki N."/>
            <person name="Veneault-Fourrey C."/>
            <person name="LaButti K."/>
            <person name="Lindquist E.A."/>
            <person name="Lipzen A."/>
            <person name="Lundell T."/>
            <person name="Morin E."/>
            <person name="Murat C."/>
            <person name="Sun H."/>
            <person name="Tunlid A."/>
            <person name="Henrissat B."/>
            <person name="Grigoriev I.V."/>
            <person name="Hibbett D.S."/>
            <person name="Martin F."/>
            <person name="Nordberg H.P."/>
            <person name="Cantor M.N."/>
            <person name="Hua S.X."/>
        </authorList>
    </citation>
    <scope>NUCLEOTIDE SEQUENCE [LARGE SCALE GENOMIC DNA]</scope>
    <source>
        <strain evidence="13 14">Foug A</strain>
    </source>
</reference>
<evidence type="ECO:0000256" key="9">
    <source>
        <dbReference type="RuleBase" id="RU364117"/>
    </source>
</evidence>
<gene>
    <name evidence="13" type="ORF">SCLCIDRAFT_1221648</name>
</gene>
<dbReference type="GO" id="GO:0005737">
    <property type="term" value="C:cytoplasm"/>
    <property type="evidence" value="ECO:0007669"/>
    <property type="project" value="TreeGrafter"/>
</dbReference>
<keyword evidence="4 9" id="KW-0347">Helicase</keyword>
<dbReference type="InParanoid" id="A0A0C3DFF6"/>
<dbReference type="GO" id="GO:0005694">
    <property type="term" value="C:chromosome"/>
    <property type="evidence" value="ECO:0007669"/>
    <property type="project" value="TreeGrafter"/>
</dbReference>
<dbReference type="SMART" id="SM00490">
    <property type="entry name" value="HELICc"/>
    <property type="match status" value="1"/>
</dbReference>
<evidence type="ECO:0000256" key="7">
    <source>
        <dbReference type="ARBA" id="ARBA00023242"/>
    </source>
</evidence>
<dbReference type="GO" id="GO:0005634">
    <property type="term" value="C:nucleus"/>
    <property type="evidence" value="ECO:0007669"/>
    <property type="project" value="UniProtKB-SubCell"/>
</dbReference>
<feature type="domain" description="Helicase ATP-binding" evidence="11">
    <location>
        <begin position="60"/>
        <end position="235"/>
    </location>
</feature>
<dbReference type="PANTHER" id="PTHR13710">
    <property type="entry name" value="DNA HELICASE RECQ FAMILY MEMBER"/>
    <property type="match status" value="1"/>
</dbReference>
<dbReference type="GO" id="GO:0016887">
    <property type="term" value="F:ATP hydrolysis activity"/>
    <property type="evidence" value="ECO:0007669"/>
    <property type="project" value="RHEA"/>
</dbReference>
<protein>
    <recommendedName>
        <fullName evidence="9">ATP-dependent DNA helicase</fullName>
        <ecNumber evidence="9">5.6.2.4</ecNumber>
    </recommendedName>
</protein>
<dbReference type="GO" id="GO:0005524">
    <property type="term" value="F:ATP binding"/>
    <property type="evidence" value="ECO:0007669"/>
    <property type="project" value="UniProtKB-KW"/>
</dbReference>
<dbReference type="InterPro" id="IPR002464">
    <property type="entry name" value="DNA/RNA_helicase_DEAH_CS"/>
</dbReference>
<keyword evidence="5 9" id="KW-0067">ATP-binding</keyword>
<sequence>MDRNHGDGILAYYKPTSNSGGRFNNIQPALTHGALMERCNRLLCEKFGHSEYKGKQKDIIEAAISGADVFVVAPTGMGKSLCFQIPAIASECGVSVVISPLLALMKNQVAGLRAKGIAAVSLTSDTSKKEKIQIFNDLGSPRPRHRLLYTTPERLCTQDVMQLLSTVYNNGRLSRLVVDEAHCISEWGHDFREEYRKLGTFRDNFPHVPVMALTATATNNVQEDIIRSLKMVEDRLFTAAHPFNRANLFYEVRYTSTPDIQSQMSDVLEFIATLHKRRNRPSSGIVYCRRRGMCDEVSNFLRGKGINAKPYHRGITSSVLDKTLKDWEIGGTGEGGVDVVCATIAFGMGIDKSDVRYVIHYDLPKSFEAYYQETGRAGRDGMPSRCVLYYSREDSLRVRGLISNTHAKRQQAARAMTGPEPSQRSVDSLQKLTDFAEEVNTCRHVSICRYFGEIIDATDDELMKSLCDKMCDVCKYPEKVRRRRENLSVIEPSAWTEEGYEDDDEVACYRPTSVPVHESFQTGLNLETSRPSNVDATTSSGFQSAKRGRCYDTSLPDSKRMKHGEINPPVPLVTRPYVSANSLRKPFKVPFKTPLNTSEAAKVRPQPLSVGDVRTHPPVQNASADNEHADDVEVVEISDDVHESKLVLDGDIHEVSKHPALDFQLPAVNVELEASFSQKIPLSVRMKAFGSLRKALHEILDSCNNVHWTDTINLPVDMDARASILANAAKSIEFSVQTLSATQPGYDDRINRRLCVIRKSGSTDECEDEDMVDIMQAVKDALGEWKTRR</sequence>
<evidence type="ECO:0000256" key="6">
    <source>
        <dbReference type="ARBA" id="ARBA00023125"/>
    </source>
</evidence>
<dbReference type="HOGENOM" id="CLU_001103_12_0_1"/>
<evidence type="ECO:0000259" key="11">
    <source>
        <dbReference type="PROSITE" id="PS51192"/>
    </source>
</evidence>
<dbReference type="GO" id="GO:0009378">
    <property type="term" value="F:four-way junction helicase activity"/>
    <property type="evidence" value="ECO:0007669"/>
    <property type="project" value="TreeGrafter"/>
</dbReference>
<dbReference type="EC" id="5.6.2.4" evidence="9"/>
<evidence type="ECO:0000256" key="2">
    <source>
        <dbReference type="ARBA" id="ARBA00022741"/>
    </source>
</evidence>
<dbReference type="PROSITE" id="PS51194">
    <property type="entry name" value="HELICASE_CTER"/>
    <property type="match status" value="1"/>
</dbReference>
<keyword evidence="2 9" id="KW-0547">Nucleotide-binding</keyword>
<proteinExistence type="inferred from homology"/>
<keyword evidence="6" id="KW-0238">DNA-binding</keyword>
<feature type="region of interest" description="Disordered" evidence="10">
    <location>
        <begin position="547"/>
        <end position="568"/>
    </location>
</feature>
<evidence type="ECO:0000256" key="1">
    <source>
        <dbReference type="ARBA" id="ARBA00005446"/>
    </source>
</evidence>
<evidence type="ECO:0000256" key="8">
    <source>
        <dbReference type="ARBA" id="ARBA00034617"/>
    </source>
</evidence>
<dbReference type="STRING" id="1036808.A0A0C3DFF6"/>
<dbReference type="PROSITE" id="PS51192">
    <property type="entry name" value="HELICASE_ATP_BIND_1"/>
    <property type="match status" value="1"/>
</dbReference>
<name>A0A0C3DFF6_9AGAM</name>
<feature type="region of interest" description="Disordered" evidence="10">
    <location>
        <begin position="599"/>
        <end position="624"/>
    </location>
</feature>
<evidence type="ECO:0000256" key="5">
    <source>
        <dbReference type="ARBA" id="ARBA00022840"/>
    </source>
</evidence>
<dbReference type="Gene3D" id="3.40.50.300">
    <property type="entry name" value="P-loop containing nucleotide triphosphate hydrolases"/>
    <property type="match status" value="2"/>
</dbReference>
<comment type="catalytic activity">
    <reaction evidence="9">
        <text>ATP + H2O = ADP + phosphate + H(+)</text>
        <dbReference type="Rhea" id="RHEA:13065"/>
        <dbReference type="ChEBI" id="CHEBI:15377"/>
        <dbReference type="ChEBI" id="CHEBI:15378"/>
        <dbReference type="ChEBI" id="CHEBI:30616"/>
        <dbReference type="ChEBI" id="CHEBI:43474"/>
        <dbReference type="ChEBI" id="CHEBI:456216"/>
    </reaction>
</comment>
<keyword evidence="3 9" id="KW-0378">Hydrolase</keyword>
<dbReference type="SUPFAM" id="SSF52540">
    <property type="entry name" value="P-loop containing nucleoside triphosphate hydrolases"/>
    <property type="match status" value="1"/>
</dbReference>
<dbReference type="OrthoDB" id="10261556at2759"/>
<dbReference type="CDD" id="cd17920">
    <property type="entry name" value="DEXHc_RecQ"/>
    <property type="match status" value="1"/>
</dbReference>
<evidence type="ECO:0000313" key="13">
    <source>
        <dbReference type="EMBL" id="KIM54831.1"/>
    </source>
</evidence>
<dbReference type="InterPro" id="IPR027417">
    <property type="entry name" value="P-loop_NTPase"/>
</dbReference>
<organism evidence="13 14">
    <name type="scientific">Scleroderma citrinum Foug A</name>
    <dbReference type="NCBI Taxonomy" id="1036808"/>
    <lineage>
        <taxon>Eukaryota</taxon>
        <taxon>Fungi</taxon>
        <taxon>Dikarya</taxon>
        <taxon>Basidiomycota</taxon>
        <taxon>Agaricomycotina</taxon>
        <taxon>Agaricomycetes</taxon>
        <taxon>Agaricomycetidae</taxon>
        <taxon>Boletales</taxon>
        <taxon>Sclerodermatineae</taxon>
        <taxon>Sclerodermataceae</taxon>
        <taxon>Scleroderma</taxon>
    </lineage>
</organism>
<comment type="subcellular location">
    <subcellularLocation>
        <location evidence="9">Nucleus</location>
    </subcellularLocation>
</comment>
<feature type="domain" description="Helicase C-terminal" evidence="12">
    <location>
        <begin position="266"/>
        <end position="420"/>
    </location>
</feature>
<evidence type="ECO:0000256" key="3">
    <source>
        <dbReference type="ARBA" id="ARBA00022801"/>
    </source>
</evidence>
<dbReference type="NCBIfam" id="TIGR00614">
    <property type="entry name" value="recQ_fam"/>
    <property type="match status" value="1"/>
</dbReference>
<evidence type="ECO:0000256" key="4">
    <source>
        <dbReference type="ARBA" id="ARBA00022806"/>
    </source>
</evidence>
<dbReference type="GO" id="GO:0000724">
    <property type="term" value="P:double-strand break repair via homologous recombination"/>
    <property type="evidence" value="ECO:0007669"/>
    <property type="project" value="TreeGrafter"/>
</dbReference>
<dbReference type="InterPro" id="IPR001650">
    <property type="entry name" value="Helicase_C-like"/>
</dbReference>
<dbReference type="InterPro" id="IPR014001">
    <property type="entry name" value="Helicase_ATP-bd"/>
</dbReference>
<dbReference type="Proteomes" id="UP000053989">
    <property type="component" value="Unassembled WGS sequence"/>
</dbReference>
<dbReference type="GO" id="GO:0003677">
    <property type="term" value="F:DNA binding"/>
    <property type="evidence" value="ECO:0007669"/>
    <property type="project" value="UniProtKB-KW"/>
</dbReference>
<keyword evidence="14" id="KW-1185">Reference proteome</keyword>
<evidence type="ECO:0000313" key="14">
    <source>
        <dbReference type="Proteomes" id="UP000053989"/>
    </source>
</evidence>
<dbReference type="EMBL" id="KN822146">
    <property type="protein sequence ID" value="KIM54831.1"/>
    <property type="molecule type" value="Genomic_DNA"/>
</dbReference>
<dbReference type="InterPro" id="IPR032284">
    <property type="entry name" value="RecQ_Zn-bd"/>
</dbReference>
<dbReference type="InterPro" id="IPR004589">
    <property type="entry name" value="DNA_helicase_ATP-dep_RecQ"/>
</dbReference>
<dbReference type="FunFam" id="3.40.50.300:FF:001389">
    <property type="entry name" value="ATP-dependent DNA helicase RecQ"/>
    <property type="match status" value="1"/>
</dbReference>